<comment type="pathway">
    <text evidence="3">Alkaloid biosynthesis; taxol biosynthesis.</text>
</comment>
<feature type="transmembrane region" description="Helical" evidence="12">
    <location>
        <begin position="227"/>
        <end position="245"/>
    </location>
</feature>
<dbReference type="PRINTS" id="PR00463">
    <property type="entry name" value="EP450I"/>
</dbReference>
<keyword evidence="14" id="KW-1185">Reference proteome</keyword>
<keyword evidence="7" id="KW-0560">Oxidoreductase</keyword>
<accession>A0AA38FQ03</accession>
<dbReference type="PANTHER" id="PTHR47943:SF2">
    <property type="entry name" value="CYTOCHROME P450"/>
    <property type="match status" value="1"/>
</dbReference>
<evidence type="ECO:0000256" key="11">
    <source>
        <dbReference type="ARBA" id="ARBA00023136"/>
    </source>
</evidence>
<dbReference type="PANTHER" id="PTHR47943">
    <property type="entry name" value="CYTOCHROME P450 93A3-LIKE"/>
    <property type="match status" value="1"/>
</dbReference>
<evidence type="ECO:0000256" key="7">
    <source>
        <dbReference type="ARBA" id="ARBA00023002"/>
    </source>
</evidence>
<evidence type="ECO:0000256" key="3">
    <source>
        <dbReference type="ARBA" id="ARBA00005122"/>
    </source>
</evidence>
<keyword evidence="9" id="KW-0503">Monooxygenase</keyword>
<dbReference type="GO" id="GO:0004497">
    <property type="term" value="F:monooxygenase activity"/>
    <property type="evidence" value="ECO:0007669"/>
    <property type="project" value="UniProtKB-KW"/>
</dbReference>
<dbReference type="GO" id="GO:0020037">
    <property type="term" value="F:heme binding"/>
    <property type="evidence" value="ECO:0007669"/>
    <property type="project" value="InterPro"/>
</dbReference>
<evidence type="ECO:0000256" key="8">
    <source>
        <dbReference type="ARBA" id="ARBA00023004"/>
    </source>
</evidence>
<keyword evidence="5" id="KW-0349">Heme</keyword>
<evidence type="ECO:0000256" key="12">
    <source>
        <dbReference type="SAM" id="Phobius"/>
    </source>
</evidence>
<organism evidence="13 14">
    <name type="scientific">Taxus chinensis</name>
    <name type="common">Chinese yew</name>
    <name type="synonym">Taxus wallichiana var. chinensis</name>
    <dbReference type="NCBI Taxonomy" id="29808"/>
    <lineage>
        <taxon>Eukaryota</taxon>
        <taxon>Viridiplantae</taxon>
        <taxon>Streptophyta</taxon>
        <taxon>Embryophyta</taxon>
        <taxon>Tracheophyta</taxon>
        <taxon>Spermatophyta</taxon>
        <taxon>Pinopsida</taxon>
        <taxon>Pinidae</taxon>
        <taxon>Conifers II</taxon>
        <taxon>Cupressales</taxon>
        <taxon>Taxaceae</taxon>
        <taxon>Taxus</taxon>
    </lineage>
</organism>
<name>A0AA38FQ03_TAXCH</name>
<keyword evidence="6" id="KW-0479">Metal-binding</keyword>
<dbReference type="OMA" id="CIRREGS"/>
<reference evidence="13 14" key="1">
    <citation type="journal article" date="2021" name="Nat. Plants">
        <title>The Taxus genome provides insights into paclitaxel biosynthesis.</title>
        <authorList>
            <person name="Xiong X."/>
            <person name="Gou J."/>
            <person name="Liao Q."/>
            <person name="Li Y."/>
            <person name="Zhou Q."/>
            <person name="Bi G."/>
            <person name="Li C."/>
            <person name="Du R."/>
            <person name="Wang X."/>
            <person name="Sun T."/>
            <person name="Guo L."/>
            <person name="Liang H."/>
            <person name="Lu P."/>
            <person name="Wu Y."/>
            <person name="Zhang Z."/>
            <person name="Ro D.K."/>
            <person name="Shang Y."/>
            <person name="Huang S."/>
            <person name="Yan J."/>
        </authorList>
    </citation>
    <scope>NUCLEOTIDE SEQUENCE [LARGE SCALE GENOMIC DNA]</scope>
    <source>
        <strain evidence="13">Ta-2019</strain>
    </source>
</reference>
<dbReference type="InterPro" id="IPR001128">
    <property type="entry name" value="Cyt_P450"/>
</dbReference>
<evidence type="ECO:0000313" key="13">
    <source>
        <dbReference type="EMBL" id="KAH9308097.1"/>
    </source>
</evidence>
<feature type="non-terminal residue" evidence="13">
    <location>
        <position position="318"/>
    </location>
</feature>
<evidence type="ECO:0000256" key="1">
    <source>
        <dbReference type="ARBA" id="ARBA00001971"/>
    </source>
</evidence>
<dbReference type="InterPro" id="IPR036396">
    <property type="entry name" value="Cyt_P450_sf"/>
</dbReference>
<keyword evidence="12" id="KW-1133">Transmembrane helix</keyword>
<dbReference type="Gene3D" id="1.10.630.10">
    <property type="entry name" value="Cytochrome P450"/>
    <property type="match status" value="1"/>
</dbReference>
<dbReference type="Proteomes" id="UP000824469">
    <property type="component" value="Unassembled WGS sequence"/>
</dbReference>
<dbReference type="GO" id="GO:0016705">
    <property type="term" value="F:oxidoreductase activity, acting on paired donors, with incorporation or reduction of molecular oxygen"/>
    <property type="evidence" value="ECO:0007669"/>
    <property type="project" value="InterPro"/>
</dbReference>
<evidence type="ECO:0000256" key="10">
    <source>
        <dbReference type="ARBA" id="ARBA00023059"/>
    </source>
</evidence>
<keyword evidence="11 12" id="KW-0472">Membrane</keyword>
<feature type="non-terminal residue" evidence="13">
    <location>
        <position position="1"/>
    </location>
</feature>
<sequence length="318" mass="35878">PFPMLHMDSQSLKMLVEAVATGLALFLACVFIVYKIVKKRPGEHGTLPPGPRPWPLLGNLHQLGELPHQSLAALAKKYGPLMFIRLGSIPAVVVSSPAMAKEFLKTHDLFFANRPADSAGIYLAYEGKDVAYASYGDYWRQMKKLCTLELLTPKRNETFKSVREEEVAAMIRSIWKQSEQGARCVDLTKFLFSLTLNIVSRMSAGRTFSDHEFRGGRKFKEIMGEGMALAGAFVIADFIPLLKYIDLQGLRRRMKSLHQIYDEFAEKVIDEHINRRSQKAEEERGVKDLVDIMLDMSEAGSHSAEMKVTRLNIKAMIL</sequence>
<comment type="cofactor">
    <cofactor evidence="1">
        <name>heme</name>
        <dbReference type="ChEBI" id="CHEBI:30413"/>
    </cofactor>
</comment>
<protein>
    <submittedName>
        <fullName evidence="13">Uncharacterized protein</fullName>
    </submittedName>
</protein>
<evidence type="ECO:0000256" key="5">
    <source>
        <dbReference type="ARBA" id="ARBA00022617"/>
    </source>
</evidence>
<keyword evidence="10" id="KW-0876">Taxol biosynthesis</keyword>
<dbReference type="Pfam" id="PF00067">
    <property type="entry name" value="p450"/>
    <property type="match status" value="1"/>
</dbReference>
<keyword evidence="12" id="KW-0812">Transmembrane</keyword>
<evidence type="ECO:0000313" key="14">
    <source>
        <dbReference type="Proteomes" id="UP000824469"/>
    </source>
</evidence>
<evidence type="ECO:0000256" key="6">
    <source>
        <dbReference type="ARBA" id="ARBA00022723"/>
    </source>
</evidence>
<dbReference type="InterPro" id="IPR002401">
    <property type="entry name" value="Cyt_P450_E_grp-I"/>
</dbReference>
<evidence type="ECO:0000256" key="9">
    <source>
        <dbReference type="ARBA" id="ARBA00023033"/>
    </source>
</evidence>
<dbReference type="AlphaFoldDB" id="A0AA38FQ03"/>
<dbReference type="SUPFAM" id="SSF48264">
    <property type="entry name" value="Cytochrome P450"/>
    <property type="match status" value="1"/>
</dbReference>
<evidence type="ECO:0000256" key="4">
    <source>
        <dbReference type="ARBA" id="ARBA00010617"/>
    </source>
</evidence>
<evidence type="ECO:0000256" key="2">
    <source>
        <dbReference type="ARBA" id="ARBA00004370"/>
    </source>
</evidence>
<keyword evidence="8" id="KW-0408">Iron</keyword>
<comment type="subcellular location">
    <subcellularLocation>
        <location evidence="2">Membrane</location>
    </subcellularLocation>
</comment>
<dbReference type="GO" id="GO:0042617">
    <property type="term" value="P:paclitaxel biosynthetic process"/>
    <property type="evidence" value="ECO:0007669"/>
    <property type="project" value="UniProtKB-KW"/>
</dbReference>
<comment type="similarity">
    <text evidence="4">Belongs to the cytochrome P450 family.</text>
</comment>
<proteinExistence type="inferred from homology"/>
<feature type="transmembrane region" description="Helical" evidence="12">
    <location>
        <begin position="12"/>
        <end position="34"/>
    </location>
</feature>
<comment type="caution">
    <text evidence="13">The sequence shown here is derived from an EMBL/GenBank/DDBJ whole genome shotgun (WGS) entry which is preliminary data.</text>
</comment>
<dbReference type="GO" id="GO:0005506">
    <property type="term" value="F:iron ion binding"/>
    <property type="evidence" value="ECO:0007669"/>
    <property type="project" value="InterPro"/>
</dbReference>
<gene>
    <name evidence="13" type="ORF">KI387_036008</name>
</gene>
<dbReference type="GO" id="GO:0016020">
    <property type="term" value="C:membrane"/>
    <property type="evidence" value="ECO:0007669"/>
    <property type="project" value="UniProtKB-SubCell"/>
</dbReference>
<dbReference type="EMBL" id="JAHRHJ020000007">
    <property type="protein sequence ID" value="KAH9308097.1"/>
    <property type="molecule type" value="Genomic_DNA"/>
</dbReference>